<dbReference type="InterPro" id="IPR036938">
    <property type="entry name" value="PAP2/HPO_sf"/>
</dbReference>
<keyword evidence="1" id="KW-0472">Membrane</keyword>
<evidence type="ECO:0000256" key="1">
    <source>
        <dbReference type="SAM" id="Phobius"/>
    </source>
</evidence>
<evidence type="ECO:0000313" key="4">
    <source>
        <dbReference type="Proteomes" id="UP001195963"/>
    </source>
</evidence>
<reference evidence="3 4" key="1">
    <citation type="submission" date="2021-07" db="EMBL/GenBank/DDBJ databases">
        <title>Shewanella sp. nov, isolated from SCS.</title>
        <authorList>
            <person name="Cao W.R."/>
        </authorList>
    </citation>
    <scope>NUCLEOTIDE SEQUENCE [LARGE SCALE GENOMIC DNA]</scope>
    <source>
        <strain evidence="3 4">NR704-98</strain>
    </source>
</reference>
<dbReference type="InterPro" id="IPR000326">
    <property type="entry name" value="PAP2/HPO"/>
</dbReference>
<name>A0ABS7E8J8_9GAMM</name>
<keyword evidence="4" id="KW-1185">Reference proteome</keyword>
<dbReference type="Pfam" id="PF01569">
    <property type="entry name" value="PAP2"/>
    <property type="match status" value="1"/>
</dbReference>
<dbReference type="Proteomes" id="UP001195963">
    <property type="component" value="Unassembled WGS sequence"/>
</dbReference>
<dbReference type="RefSeq" id="WP_220111351.1">
    <property type="nucleotide sequence ID" value="NZ_JAHZST010000019.1"/>
</dbReference>
<gene>
    <name evidence="3" type="ORF">K0625_20445</name>
</gene>
<feature type="transmembrane region" description="Helical" evidence="1">
    <location>
        <begin position="137"/>
        <end position="159"/>
    </location>
</feature>
<feature type="transmembrane region" description="Helical" evidence="1">
    <location>
        <begin position="190"/>
        <end position="208"/>
    </location>
</feature>
<dbReference type="SUPFAM" id="SSF48317">
    <property type="entry name" value="Acid phosphatase/Vanadium-dependent haloperoxidase"/>
    <property type="match status" value="1"/>
</dbReference>
<comment type="caution">
    <text evidence="3">The sequence shown here is derived from an EMBL/GenBank/DDBJ whole genome shotgun (WGS) entry which is preliminary data.</text>
</comment>
<evidence type="ECO:0000313" key="3">
    <source>
        <dbReference type="EMBL" id="MBW8186008.1"/>
    </source>
</evidence>
<dbReference type="EMBL" id="JAHZST010000019">
    <property type="protein sequence ID" value="MBW8186008.1"/>
    <property type="molecule type" value="Genomic_DNA"/>
</dbReference>
<organism evidence="3 4">
    <name type="scientific">Shewanella nanhaiensis</name>
    <dbReference type="NCBI Taxonomy" id="2864872"/>
    <lineage>
        <taxon>Bacteria</taxon>
        <taxon>Pseudomonadati</taxon>
        <taxon>Pseudomonadota</taxon>
        <taxon>Gammaproteobacteria</taxon>
        <taxon>Alteromonadales</taxon>
        <taxon>Shewanellaceae</taxon>
        <taxon>Shewanella</taxon>
    </lineage>
</organism>
<dbReference type="Gene3D" id="1.20.144.10">
    <property type="entry name" value="Phosphatidic acid phosphatase type 2/haloperoxidase"/>
    <property type="match status" value="1"/>
</dbReference>
<dbReference type="SMART" id="SM00014">
    <property type="entry name" value="acidPPc"/>
    <property type="match status" value="1"/>
</dbReference>
<sequence>MPSTQAPHPLFSLKNNIIFYAVMLCMTLLSILFIDRHLADFIHQHEFANSFTKLLSNIPALLETLAAIALLGCLAPKLRTKLSALVIHLIFTLLLATLIRFGAKALFGRTWPETWVDNNPSWISDRIEAFHPFAEGIAYNSFPSGHALFTFALASTFWFHLPRYRLFWAVCMLGVFIGQLSQNYHYLGDLLAGASLGVVCTQLAFAIAQKCHR</sequence>
<feature type="transmembrane region" description="Helical" evidence="1">
    <location>
        <begin position="166"/>
        <end position="184"/>
    </location>
</feature>
<feature type="transmembrane region" description="Helical" evidence="1">
    <location>
        <begin position="82"/>
        <end position="103"/>
    </location>
</feature>
<keyword evidence="1" id="KW-1133">Transmembrane helix</keyword>
<accession>A0ABS7E8J8</accession>
<proteinExistence type="predicted"/>
<feature type="transmembrane region" description="Helical" evidence="1">
    <location>
        <begin position="17"/>
        <end position="34"/>
    </location>
</feature>
<feature type="transmembrane region" description="Helical" evidence="1">
    <location>
        <begin position="54"/>
        <end position="75"/>
    </location>
</feature>
<feature type="domain" description="Phosphatidic acid phosphatase type 2/haloperoxidase" evidence="2">
    <location>
        <begin position="85"/>
        <end position="205"/>
    </location>
</feature>
<evidence type="ECO:0000259" key="2">
    <source>
        <dbReference type="SMART" id="SM00014"/>
    </source>
</evidence>
<protein>
    <submittedName>
        <fullName evidence="3">Phosphatase PAP2 family protein</fullName>
    </submittedName>
</protein>
<keyword evidence="1" id="KW-0812">Transmembrane</keyword>